<dbReference type="KEGG" id="vg:65129406"/>
<name>A0A7M1RWW3_9CAUD</name>
<dbReference type="EMBL" id="MT774384">
    <property type="protein sequence ID" value="QOR58923.1"/>
    <property type="molecule type" value="Genomic_DNA"/>
</dbReference>
<accession>A0A7M1RWW3</accession>
<proteinExistence type="predicted"/>
<keyword evidence="2" id="KW-1185">Reference proteome</keyword>
<dbReference type="RefSeq" id="YP_010111081.1">
    <property type="nucleotide sequence ID" value="NC_055877.1"/>
</dbReference>
<organism evidence="1 2">
    <name type="scientific">uncultured phage cr8_1</name>
    <dbReference type="NCBI Taxonomy" id="2772068"/>
    <lineage>
        <taxon>Viruses</taxon>
        <taxon>Duplodnaviria</taxon>
        <taxon>Heunggongvirae</taxon>
        <taxon>Uroviricota</taxon>
        <taxon>Caudoviricetes</taxon>
        <taxon>Crassvirales</taxon>
        <taxon>Intestiviridae</taxon>
        <taxon>Obtuvirinae</taxon>
        <taxon>Fohxhuevirus</taxon>
        <taxon>Fohxhuevirus gastrointestinalis</taxon>
    </lineage>
</organism>
<dbReference type="Proteomes" id="UP000594003">
    <property type="component" value="Segment"/>
</dbReference>
<evidence type="ECO:0000313" key="1">
    <source>
        <dbReference type="EMBL" id="QOR58923.1"/>
    </source>
</evidence>
<protein>
    <submittedName>
        <fullName evidence="1">Uncharacterized protein</fullName>
    </submittedName>
</protein>
<dbReference type="GeneID" id="65129406"/>
<sequence length="61" mass="6881">MEKTIKVTKEAGENLKSSILSAIKDFEIANPDVNINVEVKRNYYAKDDEPTHNVNCSITIK</sequence>
<reference evidence="1 2" key="1">
    <citation type="submission" date="2020-07" db="EMBL/GenBank/DDBJ databases">
        <title>Taxonomic proposal: Crassvirales, a new order of highly abundant and diverse bacterial viruses.</title>
        <authorList>
            <person name="Shkoporov A.N."/>
            <person name="Stockdale S.R."/>
            <person name="Guerin E."/>
            <person name="Ross R.P."/>
            <person name="Hill C."/>
        </authorList>
    </citation>
    <scope>NUCLEOTIDE SEQUENCE [LARGE SCALE GENOMIC DNA]</scope>
</reference>
<evidence type="ECO:0000313" key="2">
    <source>
        <dbReference type="Proteomes" id="UP000594003"/>
    </source>
</evidence>